<organism evidence="1 2">
    <name type="scientific">Caerostris darwini</name>
    <dbReference type="NCBI Taxonomy" id="1538125"/>
    <lineage>
        <taxon>Eukaryota</taxon>
        <taxon>Metazoa</taxon>
        <taxon>Ecdysozoa</taxon>
        <taxon>Arthropoda</taxon>
        <taxon>Chelicerata</taxon>
        <taxon>Arachnida</taxon>
        <taxon>Araneae</taxon>
        <taxon>Araneomorphae</taxon>
        <taxon>Entelegynae</taxon>
        <taxon>Araneoidea</taxon>
        <taxon>Araneidae</taxon>
        <taxon>Caerostris</taxon>
    </lineage>
</organism>
<evidence type="ECO:0000313" key="2">
    <source>
        <dbReference type="Proteomes" id="UP001054837"/>
    </source>
</evidence>
<dbReference type="Proteomes" id="UP001054837">
    <property type="component" value="Unassembled WGS sequence"/>
</dbReference>
<gene>
    <name evidence="1" type="ORF">CDAR_438571</name>
</gene>
<protein>
    <submittedName>
        <fullName evidence="1">Uncharacterized protein</fullName>
    </submittedName>
</protein>
<dbReference type="AlphaFoldDB" id="A0AAV4X4Q8"/>
<reference evidence="1 2" key="1">
    <citation type="submission" date="2021-06" db="EMBL/GenBank/DDBJ databases">
        <title>Caerostris darwini draft genome.</title>
        <authorList>
            <person name="Kono N."/>
            <person name="Arakawa K."/>
        </authorList>
    </citation>
    <scope>NUCLEOTIDE SEQUENCE [LARGE SCALE GENOMIC DNA]</scope>
</reference>
<evidence type="ECO:0000313" key="1">
    <source>
        <dbReference type="EMBL" id="GIY88769.1"/>
    </source>
</evidence>
<proteinExistence type="predicted"/>
<sequence>MFLKAAFIPLPLVPRMKNDLLAFFQERWEKKYRTGVGVAAILPLPLVQGNEERKMIFQERWEKKYRTGAGVVNCVVVE</sequence>
<accession>A0AAV4X4Q8</accession>
<name>A0AAV4X4Q8_9ARAC</name>
<dbReference type="EMBL" id="BPLQ01015526">
    <property type="protein sequence ID" value="GIY88769.1"/>
    <property type="molecule type" value="Genomic_DNA"/>
</dbReference>
<keyword evidence="2" id="KW-1185">Reference proteome</keyword>
<comment type="caution">
    <text evidence="1">The sequence shown here is derived from an EMBL/GenBank/DDBJ whole genome shotgun (WGS) entry which is preliminary data.</text>
</comment>